<comment type="caution">
    <text evidence="14">The sequence shown here is derived from an EMBL/GenBank/DDBJ whole genome shotgun (WGS) entry which is preliminary data.</text>
</comment>
<evidence type="ECO:0000256" key="10">
    <source>
        <dbReference type="ARBA" id="ARBA00023004"/>
    </source>
</evidence>
<keyword evidence="12" id="KW-0472">Membrane</keyword>
<keyword evidence="8" id="KW-1133">Transmembrane helix</keyword>
<evidence type="ECO:0000313" key="15">
    <source>
        <dbReference type="Proteomes" id="UP000053558"/>
    </source>
</evidence>
<dbReference type="Proteomes" id="UP000053558">
    <property type="component" value="Unassembled WGS sequence"/>
</dbReference>
<evidence type="ECO:0000256" key="12">
    <source>
        <dbReference type="ARBA" id="ARBA00023136"/>
    </source>
</evidence>
<comment type="similarity">
    <text evidence="4">Belongs to the cytochrome P450 family.</text>
</comment>
<dbReference type="GO" id="GO:0004497">
    <property type="term" value="F:monooxygenase activity"/>
    <property type="evidence" value="ECO:0007669"/>
    <property type="project" value="UniProtKB-KW"/>
</dbReference>
<evidence type="ECO:0000256" key="9">
    <source>
        <dbReference type="ARBA" id="ARBA00023002"/>
    </source>
</evidence>
<protein>
    <submittedName>
        <fullName evidence="14">Cytochrome P450</fullName>
    </submittedName>
</protein>
<dbReference type="CDD" id="cd11069">
    <property type="entry name" value="CYP_FUM15-like"/>
    <property type="match status" value="1"/>
</dbReference>
<evidence type="ECO:0000256" key="3">
    <source>
        <dbReference type="ARBA" id="ARBA00004721"/>
    </source>
</evidence>
<dbReference type="GO" id="GO:0016020">
    <property type="term" value="C:membrane"/>
    <property type="evidence" value="ECO:0007669"/>
    <property type="project" value="UniProtKB-SubCell"/>
</dbReference>
<dbReference type="PRINTS" id="PR00385">
    <property type="entry name" value="P450"/>
</dbReference>
<dbReference type="GO" id="GO:0016705">
    <property type="term" value="F:oxidoreductase activity, acting on paired donors, with incorporation or reduction of molecular oxygen"/>
    <property type="evidence" value="ECO:0007669"/>
    <property type="project" value="InterPro"/>
</dbReference>
<dbReference type="AlphaFoldDB" id="A0A5M3MMT2"/>
<keyword evidence="11" id="KW-0503">Monooxygenase</keyword>
<dbReference type="Pfam" id="PF00067">
    <property type="entry name" value="p450"/>
    <property type="match status" value="1"/>
</dbReference>
<evidence type="ECO:0000256" key="4">
    <source>
        <dbReference type="ARBA" id="ARBA00010617"/>
    </source>
</evidence>
<keyword evidence="5 13" id="KW-0349">Heme</keyword>
<dbReference type="RefSeq" id="XP_007769369.1">
    <property type="nucleotide sequence ID" value="XM_007771179.1"/>
</dbReference>
<keyword evidence="10 13" id="KW-0408">Iron</keyword>
<dbReference type="PANTHER" id="PTHR24305:SF166">
    <property type="entry name" value="CYTOCHROME P450 12A4, MITOCHONDRIAL-RELATED"/>
    <property type="match status" value="1"/>
</dbReference>
<evidence type="ECO:0000256" key="11">
    <source>
        <dbReference type="ARBA" id="ARBA00023033"/>
    </source>
</evidence>
<evidence type="ECO:0000256" key="5">
    <source>
        <dbReference type="ARBA" id="ARBA00022617"/>
    </source>
</evidence>
<sequence>MDVSNTQIAVALGAVIVAYGLYRRASRISVSDLAGPSPSSFLLGNLKELYQGLVGDADLEWTKLYGGIVRFKGAVGEDMLLVSDPKALQYIISSAGYNFPKMNDGRVISRMISGRGILWAEGDSHKRQRKVMSPGFGAKESKAFLPTFLDSAELMSSKWMEELGSASTSSVELNVQEWVSRATLDAMGEAAFDYKFNTLHGDENPLAKAYSNFLKEAFGFPSDSHLLSQALSRYLPFEALEWLSDHMSSDKLVRMRQTKEVSVGVAKGLVKDKAEMITKGAGSKDVFSLLLKANMDTEARAKLTEEELYSAMHALMTAGHETTAATISWLLWRMAKHPEVQKKVRAEIRQVEATTRARGDSQFSMADLESMTYTLDVMKESLRIDNVDFHVHRCAGQDEVIPLSKPLTTRSGKVITEVPVPKGTGIIASAIAYHRNPEIWGEDANEFNPDRWETIGERAQRGPTVGVYANLMTFLGGVRSCIGWRFALIEIQAFFVHTVNNFELSLTDKADRIRRSPCLIMVPTVEGEEEKGAYLPLQVKVAPREDN</sequence>
<dbReference type="Gene3D" id="1.10.630.10">
    <property type="entry name" value="Cytochrome P450"/>
    <property type="match status" value="1"/>
</dbReference>
<name>A0A5M3MMT2_CONPW</name>
<evidence type="ECO:0000313" key="14">
    <source>
        <dbReference type="EMBL" id="EIW80413.1"/>
    </source>
</evidence>
<dbReference type="InterPro" id="IPR036396">
    <property type="entry name" value="Cyt_P450_sf"/>
</dbReference>
<comment type="cofactor">
    <cofactor evidence="1 13">
        <name>heme</name>
        <dbReference type="ChEBI" id="CHEBI:30413"/>
    </cofactor>
</comment>
<dbReference type="InterPro" id="IPR001128">
    <property type="entry name" value="Cyt_P450"/>
</dbReference>
<dbReference type="GO" id="GO:0005506">
    <property type="term" value="F:iron ion binding"/>
    <property type="evidence" value="ECO:0007669"/>
    <property type="project" value="InterPro"/>
</dbReference>
<dbReference type="GeneID" id="19205430"/>
<dbReference type="KEGG" id="cput:CONPUDRAFT_165941"/>
<evidence type="ECO:0000256" key="6">
    <source>
        <dbReference type="ARBA" id="ARBA00022692"/>
    </source>
</evidence>
<keyword evidence="9" id="KW-0560">Oxidoreductase</keyword>
<evidence type="ECO:0000256" key="8">
    <source>
        <dbReference type="ARBA" id="ARBA00022989"/>
    </source>
</evidence>
<organism evidence="14 15">
    <name type="scientific">Coniophora puteana (strain RWD-64-598)</name>
    <name type="common">Brown rot fungus</name>
    <dbReference type="NCBI Taxonomy" id="741705"/>
    <lineage>
        <taxon>Eukaryota</taxon>
        <taxon>Fungi</taxon>
        <taxon>Dikarya</taxon>
        <taxon>Basidiomycota</taxon>
        <taxon>Agaricomycotina</taxon>
        <taxon>Agaricomycetes</taxon>
        <taxon>Agaricomycetidae</taxon>
        <taxon>Boletales</taxon>
        <taxon>Coniophorineae</taxon>
        <taxon>Coniophoraceae</taxon>
        <taxon>Coniophora</taxon>
    </lineage>
</organism>
<keyword evidence="7 13" id="KW-0479">Metal-binding</keyword>
<dbReference type="PRINTS" id="PR00463">
    <property type="entry name" value="EP450I"/>
</dbReference>
<evidence type="ECO:0000256" key="1">
    <source>
        <dbReference type="ARBA" id="ARBA00001971"/>
    </source>
</evidence>
<proteinExistence type="inferred from homology"/>
<keyword evidence="15" id="KW-1185">Reference proteome</keyword>
<comment type="subcellular location">
    <subcellularLocation>
        <location evidence="2">Membrane</location>
    </subcellularLocation>
</comment>
<accession>A0A5M3MMT2</accession>
<evidence type="ECO:0000256" key="2">
    <source>
        <dbReference type="ARBA" id="ARBA00004370"/>
    </source>
</evidence>
<dbReference type="OrthoDB" id="1470350at2759"/>
<dbReference type="OMA" id="YAPTKAN"/>
<dbReference type="InterPro" id="IPR002401">
    <property type="entry name" value="Cyt_P450_E_grp-I"/>
</dbReference>
<feature type="binding site" description="axial binding residue" evidence="13">
    <location>
        <position position="481"/>
    </location>
    <ligand>
        <name>heme</name>
        <dbReference type="ChEBI" id="CHEBI:30413"/>
    </ligand>
    <ligandPart>
        <name>Fe</name>
        <dbReference type="ChEBI" id="CHEBI:18248"/>
    </ligandPart>
</feature>
<comment type="pathway">
    <text evidence="3">Secondary metabolite biosynthesis; terpenoid biosynthesis.</text>
</comment>
<dbReference type="SUPFAM" id="SSF48264">
    <property type="entry name" value="Cytochrome P450"/>
    <property type="match status" value="1"/>
</dbReference>
<dbReference type="InterPro" id="IPR050121">
    <property type="entry name" value="Cytochrome_P450_monoxygenase"/>
</dbReference>
<dbReference type="PANTHER" id="PTHR24305">
    <property type="entry name" value="CYTOCHROME P450"/>
    <property type="match status" value="1"/>
</dbReference>
<dbReference type="EMBL" id="JH711579">
    <property type="protein sequence ID" value="EIW80413.1"/>
    <property type="molecule type" value="Genomic_DNA"/>
</dbReference>
<evidence type="ECO:0000256" key="7">
    <source>
        <dbReference type="ARBA" id="ARBA00022723"/>
    </source>
</evidence>
<evidence type="ECO:0000256" key="13">
    <source>
        <dbReference type="PIRSR" id="PIRSR602401-1"/>
    </source>
</evidence>
<reference evidence="15" key="1">
    <citation type="journal article" date="2012" name="Science">
        <title>The Paleozoic origin of enzymatic lignin decomposition reconstructed from 31 fungal genomes.</title>
        <authorList>
            <person name="Floudas D."/>
            <person name="Binder M."/>
            <person name="Riley R."/>
            <person name="Barry K."/>
            <person name="Blanchette R.A."/>
            <person name="Henrissat B."/>
            <person name="Martinez A.T."/>
            <person name="Otillar R."/>
            <person name="Spatafora J.W."/>
            <person name="Yadav J.S."/>
            <person name="Aerts A."/>
            <person name="Benoit I."/>
            <person name="Boyd A."/>
            <person name="Carlson A."/>
            <person name="Copeland A."/>
            <person name="Coutinho P.M."/>
            <person name="de Vries R.P."/>
            <person name="Ferreira P."/>
            <person name="Findley K."/>
            <person name="Foster B."/>
            <person name="Gaskell J."/>
            <person name="Glotzer D."/>
            <person name="Gorecki P."/>
            <person name="Heitman J."/>
            <person name="Hesse C."/>
            <person name="Hori C."/>
            <person name="Igarashi K."/>
            <person name="Jurgens J.A."/>
            <person name="Kallen N."/>
            <person name="Kersten P."/>
            <person name="Kohler A."/>
            <person name="Kuees U."/>
            <person name="Kumar T.K.A."/>
            <person name="Kuo A."/>
            <person name="LaButti K."/>
            <person name="Larrondo L.F."/>
            <person name="Lindquist E."/>
            <person name="Ling A."/>
            <person name="Lombard V."/>
            <person name="Lucas S."/>
            <person name="Lundell T."/>
            <person name="Martin R."/>
            <person name="McLaughlin D.J."/>
            <person name="Morgenstern I."/>
            <person name="Morin E."/>
            <person name="Murat C."/>
            <person name="Nagy L.G."/>
            <person name="Nolan M."/>
            <person name="Ohm R.A."/>
            <person name="Patyshakuliyeva A."/>
            <person name="Rokas A."/>
            <person name="Ruiz-Duenas F.J."/>
            <person name="Sabat G."/>
            <person name="Salamov A."/>
            <person name="Samejima M."/>
            <person name="Schmutz J."/>
            <person name="Slot J.C."/>
            <person name="St John F."/>
            <person name="Stenlid J."/>
            <person name="Sun H."/>
            <person name="Sun S."/>
            <person name="Syed K."/>
            <person name="Tsang A."/>
            <person name="Wiebenga A."/>
            <person name="Young D."/>
            <person name="Pisabarro A."/>
            <person name="Eastwood D.C."/>
            <person name="Martin F."/>
            <person name="Cullen D."/>
            <person name="Grigoriev I.V."/>
            <person name="Hibbett D.S."/>
        </authorList>
    </citation>
    <scope>NUCLEOTIDE SEQUENCE [LARGE SCALE GENOMIC DNA]</scope>
    <source>
        <strain evidence="15">RWD-64-598 SS2</strain>
    </source>
</reference>
<dbReference type="GO" id="GO:0020037">
    <property type="term" value="F:heme binding"/>
    <property type="evidence" value="ECO:0007669"/>
    <property type="project" value="InterPro"/>
</dbReference>
<keyword evidence="6" id="KW-0812">Transmembrane</keyword>
<gene>
    <name evidence="14" type="ORF">CONPUDRAFT_165941</name>
</gene>